<name>A0AAU8JSM9_9ACTN</name>
<dbReference type="Pfam" id="PF03473">
    <property type="entry name" value="MOSC"/>
    <property type="match status" value="1"/>
</dbReference>
<dbReference type="SUPFAM" id="SSF141673">
    <property type="entry name" value="MOSC N-terminal domain-like"/>
    <property type="match status" value="1"/>
</dbReference>
<dbReference type="Pfam" id="PF03476">
    <property type="entry name" value="MOSC_N"/>
    <property type="match status" value="1"/>
</dbReference>
<dbReference type="GO" id="GO:0003824">
    <property type="term" value="F:catalytic activity"/>
    <property type="evidence" value="ECO:0007669"/>
    <property type="project" value="InterPro"/>
</dbReference>
<dbReference type="SUPFAM" id="SSF50800">
    <property type="entry name" value="PK beta-barrel domain-like"/>
    <property type="match status" value="1"/>
</dbReference>
<gene>
    <name evidence="2" type="ORF">ABWK59_07735</name>
</gene>
<dbReference type="PROSITE" id="PS51340">
    <property type="entry name" value="MOSC"/>
    <property type="match status" value="1"/>
</dbReference>
<protein>
    <submittedName>
        <fullName evidence="2">MOSC N-terminal beta barrel domain-containing protein</fullName>
    </submittedName>
</protein>
<dbReference type="GO" id="GO:0030170">
    <property type="term" value="F:pyridoxal phosphate binding"/>
    <property type="evidence" value="ECO:0007669"/>
    <property type="project" value="InterPro"/>
</dbReference>
<organism evidence="2">
    <name type="scientific">Kitasatospora camelliae</name>
    <dbReference type="NCBI Taxonomy" id="3156397"/>
    <lineage>
        <taxon>Bacteria</taxon>
        <taxon>Bacillati</taxon>
        <taxon>Actinomycetota</taxon>
        <taxon>Actinomycetes</taxon>
        <taxon>Kitasatosporales</taxon>
        <taxon>Streptomycetaceae</taxon>
        <taxon>Kitasatospora</taxon>
    </lineage>
</organism>
<sequence length="296" mass="32233">MATLTGLHLYPVKSTYRMSPTSARVEPWGLEGDRRWMLVDPRGRALTQREIPALGQYRAVPRPDGTLDLTAPDGARIAIPAPSTAAGDPELLVEIWGTEVSAAEAAKEARDFLAERLGDVRLVHLDRPGSSRPVDPRYAVPGDTVSLADGYPLLLASTSSLADLNARIAADHPDDPRKAAPAPIERFRPNLVVDGTEPWAEDGWRRVRIGEVVFRVTKMCGRCVVTTIDQEAGERRGPEPLRALGRHRKFGDKLAFGTNLVPERPAGSGRVLGTLRLGDEVTVLEEGPRPTPELRA</sequence>
<dbReference type="InterPro" id="IPR011037">
    <property type="entry name" value="Pyrv_Knase-like_insert_dom_sf"/>
</dbReference>
<dbReference type="RefSeq" id="WP_354639027.1">
    <property type="nucleotide sequence ID" value="NZ_CP159872.1"/>
</dbReference>
<dbReference type="InterPro" id="IPR005302">
    <property type="entry name" value="MoCF_Sase_C"/>
</dbReference>
<dbReference type="KEGG" id="kcm:ABWK59_07735"/>
<dbReference type="EMBL" id="CP159872">
    <property type="protein sequence ID" value="XCM78832.1"/>
    <property type="molecule type" value="Genomic_DNA"/>
</dbReference>
<accession>A0AAU8JSM9</accession>
<feature type="domain" description="MOSC" evidence="1">
    <location>
        <begin position="126"/>
        <end position="284"/>
    </location>
</feature>
<evidence type="ECO:0000259" key="1">
    <source>
        <dbReference type="PROSITE" id="PS51340"/>
    </source>
</evidence>
<dbReference type="InterPro" id="IPR005303">
    <property type="entry name" value="MOCOS_middle"/>
</dbReference>
<evidence type="ECO:0000313" key="2">
    <source>
        <dbReference type="EMBL" id="XCM78832.1"/>
    </source>
</evidence>
<dbReference type="GO" id="GO:0030151">
    <property type="term" value="F:molybdenum ion binding"/>
    <property type="evidence" value="ECO:0007669"/>
    <property type="project" value="InterPro"/>
</dbReference>
<proteinExistence type="predicted"/>
<dbReference type="PANTHER" id="PTHR14237:SF19">
    <property type="entry name" value="MITOCHONDRIAL AMIDOXIME REDUCING COMPONENT 1"/>
    <property type="match status" value="1"/>
</dbReference>
<dbReference type="PANTHER" id="PTHR14237">
    <property type="entry name" value="MOLYBDOPTERIN COFACTOR SULFURASE MOSC"/>
    <property type="match status" value="1"/>
</dbReference>
<dbReference type="AlphaFoldDB" id="A0AAU8JSM9"/>
<reference evidence="2" key="1">
    <citation type="submission" date="2024-06" db="EMBL/GenBank/DDBJ databases">
        <title>The genome sequences of Kitasatospora sp. strain HUAS MG31.</title>
        <authorList>
            <person name="Mo P."/>
        </authorList>
    </citation>
    <scope>NUCLEOTIDE SEQUENCE</scope>
    <source>
        <strain evidence="2">HUAS MG31</strain>
    </source>
</reference>